<dbReference type="AlphaFoldDB" id="A0A7G9G916"/>
<name>A0A7G9G916_9FIRM</name>
<proteinExistence type="predicted"/>
<dbReference type="EMBL" id="CP060635">
    <property type="protein sequence ID" value="QNM07298.1"/>
    <property type="molecule type" value="Genomic_DNA"/>
</dbReference>
<dbReference type="RefSeq" id="WP_118647556.1">
    <property type="nucleotide sequence ID" value="NZ_CP060635.1"/>
</dbReference>
<sequence>MRKYDKKTNELELAVCNCCGKQLLIENGVLKEGICSVDVTWGYFSKKDTSIHHFDLCEECYDKLTAQFAVPVKEEEETEVGWTSL</sequence>
<reference evidence="1 2" key="1">
    <citation type="submission" date="2020-08" db="EMBL/GenBank/DDBJ databases">
        <authorList>
            <person name="Liu C."/>
            <person name="Sun Q."/>
        </authorList>
    </citation>
    <scope>NUCLEOTIDE SEQUENCE [LARGE SCALE GENOMIC DNA]</scope>
    <source>
        <strain evidence="1 2">NSJ-29</strain>
    </source>
</reference>
<organism evidence="1 2">
    <name type="scientific">Wansuia hejianensis</name>
    <dbReference type="NCBI Taxonomy" id="2763667"/>
    <lineage>
        <taxon>Bacteria</taxon>
        <taxon>Bacillati</taxon>
        <taxon>Bacillota</taxon>
        <taxon>Clostridia</taxon>
        <taxon>Lachnospirales</taxon>
        <taxon>Lachnospiraceae</taxon>
        <taxon>Wansuia</taxon>
    </lineage>
</organism>
<dbReference type="Proteomes" id="UP000515860">
    <property type="component" value="Chromosome"/>
</dbReference>
<evidence type="ECO:0000313" key="1">
    <source>
        <dbReference type="EMBL" id="QNM07298.1"/>
    </source>
</evidence>
<keyword evidence="2" id="KW-1185">Reference proteome</keyword>
<dbReference type="KEGG" id="whj:H9Q79_10075"/>
<accession>A0A7G9G916</accession>
<gene>
    <name evidence="1" type="ORF">H9Q79_10075</name>
</gene>
<evidence type="ECO:0000313" key="2">
    <source>
        <dbReference type="Proteomes" id="UP000515860"/>
    </source>
</evidence>
<protein>
    <submittedName>
        <fullName evidence="1">Uncharacterized protein</fullName>
    </submittedName>
</protein>